<sequence>TLLYMRLWFPPDQAGKIAKRFMDWVKDNPADPSIVKSLGMGVTTDDNGMILGVSLSEIMRGKEKEVLEFAAKQNLFMAAGIAGYKYKNEIIFDTPEAFKLLGMTPPEQ</sequence>
<proteinExistence type="predicted"/>
<feature type="non-terminal residue" evidence="1">
    <location>
        <position position="1"/>
    </location>
</feature>
<name>X1CD33_9ZZZZ</name>
<organism evidence="1">
    <name type="scientific">marine sediment metagenome</name>
    <dbReference type="NCBI Taxonomy" id="412755"/>
    <lineage>
        <taxon>unclassified sequences</taxon>
        <taxon>metagenomes</taxon>
        <taxon>ecological metagenomes</taxon>
    </lineage>
</organism>
<accession>X1CD33</accession>
<comment type="caution">
    <text evidence="1">The sequence shown here is derived from an EMBL/GenBank/DDBJ whole genome shotgun (WGS) entry which is preliminary data.</text>
</comment>
<dbReference type="EMBL" id="BART01023576">
    <property type="protein sequence ID" value="GAG94178.1"/>
    <property type="molecule type" value="Genomic_DNA"/>
</dbReference>
<dbReference type="AlphaFoldDB" id="X1CD33"/>
<gene>
    <name evidence="1" type="ORF">S01H4_42849</name>
</gene>
<reference evidence="1" key="1">
    <citation type="journal article" date="2014" name="Front. Microbiol.">
        <title>High frequency of phylogenetically diverse reductive dehalogenase-homologous genes in deep subseafloor sedimentary metagenomes.</title>
        <authorList>
            <person name="Kawai M."/>
            <person name="Futagami T."/>
            <person name="Toyoda A."/>
            <person name="Takaki Y."/>
            <person name="Nishi S."/>
            <person name="Hori S."/>
            <person name="Arai W."/>
            <person name="Tsubouchi T."/>
            <person name="Morono Y."/>
            <person name="Uchiyama I."/>
            <person name="Ito T."/>
            <person name="Fujiyama A."/>
            <person name="Inagaki F."/>
            <person name="Takami H."/>
        </authorList>
    </citation>
    <scope>NUCLEOTIDE SEQUENCE</scope>
    <source>
        <strain evidence="1">Expedition CK06-06</strain>
    </source>
</reference>
<protein>
    <submittedName>
        <fullName evidence="1">Uncharacterized protein</fullName>
    </submittedName>
</protein>
<evidence type="ECO:0000313" key="1">
    <source>
        <dbReference type="EMBL" id="GAG94178.1"/>
    </source>
</evidence>